<feature type="compositionally biased region" description="Polar residues" evidence="1">
    <location>
        <begin position="34"/>
        <end position="46"/>
    </location>
</feature>
<dbReference type="Proteomes" id="UP000032668">
    <property type="component" value="Unassembled WGS sequence"/>
</dbReference>
<evidence type="ECO:0000256" key="1">
    <source>
        <dbReference type="SAM" id="MobiDB-lite"/>
    </source>
</evidence>
<protein>
    <submittedName>
        <fullName evidence="2">Uncharacterized protein</fullName>
    </submittedName>
</protein>
<dbReference type="EMBL" id="BANC01000052">
    <property type="protein sequence ID" value="GAN80578.1"/>
    <property type="molecule type" value="Genomic_DNA"/>
</dbReference>
<feature type="region of interest" description="Disordered" evidence="1">
    <location>
        <begin position="79"/>
        <end position="103"/>
    </location>
</feature>
<reference evidence="2 3" key="1">
    <citation type="submission" date="2012-11" db="EMBL/GenBank/DDBJ databases">
        <title>Whole genome sequence of Acidocella aminolytica 101 = DSM 11237.</title>
        <authorList>
            <person name="Azuma Y."/>
            <person name="Higashiura N."/>
            <person name="Hirakawa H."/>
            <person name="Matsushita K."/>
        </authorList>
    </citation>
    <scope>NUCLEOTIDE SEQUENCE [LARGE SCALE GENOMIC DNA]</scope>
    <source>
        <strain evidence="3">101 / DSM 11237</strain>
    </source>
</reference>
<accession>A0A0D6PH80</accession>
<proteinExistence type="predicted"/>
<comment type="caution">
    <text evidence="2">The sequence shown here is derived from an EMBL/GenBank/DDBJ whole genome shotgun (WGS) entry which is preliminary data.</text>
</comment>
<sequence>MGGNHLAALDRHEIGGRGEKPDSGKFDAADGKPQSEQAGQGCNSSLDIPHVGKQFTYFWEYGEEDAENNDAIGYQRGECHAGKVPSRLDEEPIEEPVREESDQ</sequence>
<feature type="region of interest" description="Disordered" evidence="1">
    <location>
        <begin position="1"/>
        <end position="48"/>
    </location>
</feature>
<evidence type="ECO:0000313" key="3">
    <source>
        <dbReference type="Proteomes" id="UP000032668"/>
    </source>
</evidence>
<organism evidence="2 3">
    <name type="scientific">Acidocella aminolytica 101 = DSM 11237</name>
    <dbReference type="NCBI Taxonomy" id="1120923"/>
    <lineage>
        <taxon>Bacteria</taxon>
        <taxon>Pseudomonadati</taxon>
        <taxon>Pseudomonadota</taxon>
        <taxon>Alphaproteobacteria</taxon>
        <taxon>Acetobacterales</taxon>
        <taxon>Acidocellaceae</taxon>
        <taxon>Acidocella</taxon>
    </lineage>
</organism>
<name>A0A0D6PH80_9PROT</name>
<gene>
    <name evidence="2" type="ORF">Aam_053_012</name>
</gene>
<evidence type="ECO:0000313" key="2">
    <source>
        <dbReference type="EMBL" id="GAN80578.1"/>
    </source>
</evidence>
<feature type="compositionally biased region" description="Basic and acidic residues" evidence="1">
    <location>
        <begin position="8"/>
        <end position="30"/>
    </location>
</feature>
<keyword evidence="3" id="KW-1185">Reference proteome</keyword>
<dbReference type="AlphaFoldDB" id="A0A0D6PH80"/>